<dbReference type="Gene3D" id="1.10.287.470">
    <property type="entry name" value="Helix hairpin bin"/>
    <property type="match status" value="1"/>
</dbReference>
<evidence type="ECO:0000256" key="1">
    <source>
        <dbReference type="ARBA" id="ARBA00004196"/>
    </source>
</evidence>
<evidence type="ECO:0000256" key="2">
    <source>
        <dbReference type="ARBA" id="ARBA00023054"/>
    </source>
</evidence>
<name>A0ABV0JGK4_9CYAN</name>
<protein>
    <submittedName>
        <fullName evidence="5">HlyD family efflux transporter periplasmic adaptor subunit</fullName>
    </submittedName>
</protein>
<evidence type="ECO:0000313" key="5">
    <source>
        <dbReference type="EMBL" id="MEP0820175.1"/>
    </source>
</evidence>
<dbReference type="Proteomes" id="UP001464891">
    <property type="component" value="Unassembled WGS sequence"/>
</dbReference>
<dbReference type="Pfam" id="PF25881">
    <property type="entry name" value="HH_YBHG"/>
    <property type="match status" value="1"/>
</dbReference>
<keyword evidence="2 3" id="KW-0175">Coiled coil</keyword>
<dbReference type="Gene3D" id="2.40.30.170">
    <property type="match status" value="1"/>
</dbReference>
<dbReference type="PANTHER" id="PTHR32347">
    <property type="entry name" value="EFFLUX SYSTEM COMPONENT YKNX-RELATED"/>
    <property type="match status" value="1"/>
</dbReference>
<comment type="caution">
    <text evidence="5">The sequence shown here is derived from an EMBL/GenBank/DDBJ whole genome shotgun (WGS) entry which is preliminary data.</text>
</comment>
<dbReference type="NCBIfam" id="TIGR02971">
    <property type="entry name" value="heterocyst_DevB"/>
    <property type="match status" value="1"/>
</dbReference>
<evidence type="ECO:0000259" key="4">
    <source>
        <dbReference type="Pfam" id="PF25881"/>
    </source>
</evidence>
<evidence type="ECO:0000313" key="6">
    <source>
        <dbReference type="Proteomes" id="UP001464891"/>
    </source>
</evidence>
<organism evidence="5 6">
    <name type="scientific">Trichocoleus desertorum GB2-A4</name>
    <dbReference type="NCBI Taxonomy" id="2933944"/>
    <lineage>
        <taxon>Bacteria</taxon>
        <taxon>Bacillati</taxon>
        <taxon>Cyanobacteriota</taxon>
        <taxon>Cyanophyceae</taxon>
        <taxon>Leptolyngbyales</taxon>
        <taxon>Trichocoleusaceae</taxon>
        <taxon>Trichocoleus</taxon>
    </lineage>
</organism>
<feature type="domain" description="YbhG-like alpha-helical hairpin" evidence="4">
    <location>
        <begin position="155"/>
        <end position="238"/>
    </location>
</feature>
<evidence type="ECO:0000256" key="3">
    <source>
        <dbReference type="SAM" id="Coils"/>
    </source>
</evidence>
<dbReference type="InterPro" id="IPR059052">
    <property type="entry name" value="HH_YbhG-like"/>
</dbReference>
<dbReference type="EMBL" id="JAMPKM010000021">
    <property type="protein sequence ID" value="MEP0820175.1"/>
    <property type="molecule type" value="Genomic_DNA"/>
</dbReference>
<feature type="coiled-coil region" evidence="3">
    <location>
        <begin position="106"/>
        <end position="272"/>
    </location>
</feature>
<dbReference type="PANTHER" id="PTHR32347:SF27">
    <property type="entry name" value="RND EFFLUX PUMP MEMBRANE FUSION PROTEIN BARREL-SANDWICH DOMAIN-CONTAINING PROTEIN"/>
    <property type="match status" value="1"/>
</dbReference>
<reference evidence="5 6" key="1">
    <citation type="submission" date="2022-04" db="EMBL/GenBank/DDBJ databases">
        <title>Positive selection, recombination, and allopatry shape intraspecific diversity of widespread and dominant cyanobacteria.</title>
        <authorList>
            <person name="Wei J."/>
            <person name="Shu W."/>
            <person name="Hu C."/>
        </authorList>
    </citation>
    <scope>NUCLEOTIDE SEQUENCE [LARGE SCALE GENOMIC DNA]</scope>
    <source>
        <strain evidence="5 6">GB2-A4</strain>
    </source>
</reference>
<dbReference type="PRINTS" id="PR01490">
    <property type="entry name" value="RTXTOXIND"/>
</dbReference>
<sequence length="400" mass="42820">MNFQTLSKPANRGTLALIIAATAASGAIAFLGISQVKRPSQPTVVAEAKAAPKVQRITALGRIEPATEVIQVSVPATLSNDRVAELRVQRGDRVDAGQVIAVMDSQARLQNVLLEAQAQVKIAQAEVAKVKAGAKTGEIAAQEAEIARLEEQLEGELATQQATIARWQAEVETANADYNRYLPLYREGAIAATELDRRQLALQTAQAQLNEVKAKQSQSANTIREQIRQARANLNRIEEVRPVDVQAAQAQVDKAIAAVRKAESDLAEASIKAPISGRILDIDAKPGEVVGSAGIAELGQTNEMQVVAEVYQTDISQVQKGQPVAITSESFEGELEGTVSSVGLQVTQQEVTSGKPGENLDRKVVEVRIQIDPKDSQRVASLTNLQVQVAIQADSLANRQ</sequence>
<gene>
    <name evidence="5" type="ORF">NC998_24020</name>
</gene>
<proteinExistence type="predicted"/>
<dbReference type="InterPro" id="IPR050465">
    <property type="entry name" value="UPF0194_transport"/>
</dbReference>
<comment type="subcellular location">
    <subcellularLocation>
        <location evidence="1">Cell envelope</location>
    </subcellularLocation>
</comment>
<dbReference type="InterPro" id="IPR014315">
    <property type="entry name" value="ABC_heterocyst_DevB"/>
</dbReference>
<keyword evidence="6" id="KW-1185">Reference proteome</keyword>
<dbReference type="SUPFAM" id="SSF111369">
    <property type="entry name" value="HlyD-like secretion proteins"/>
    <property type="match status" value="1"/>
</dbReference>
<accession>A0ABV0JGK4</accession>
<dbReference type="RefSeq" id="WP_190442192.1">
    <property type="nucleotide sequence ID" value="NZ_JAMPKM010000021.1"/>
</dbReference>